<keyword evidence="11" id="KW-1185">Reference proteome</keyword>
<keyword evidence="7" id="KW-0067">ATP-binding</keyword>
<dbReference type="Pfam" id="PF01150">
    <property type="entry name" value="GDA1_CD39"/>
    <property type="match status" value="1"/>
</dbReference>
<evidence type="ECO:0000256" key="7">
    <source>
        <dbReference type="PIRSR" id="PIRSR600407-2"/>
    </source>
</evidence>
<keyword evidence="7" id="KW-0547">Nucleotide-binding</keyword>
<evidence type="ECO:0000256" key="1">
    <source>
        <dbReference type="ARBA" id="ARBA00004323"/>
    </source>
</evidence>
<accession>A0A9P6DUU9</accession>
<feature type="region of interest" description="Disordered" evidence="9">
    <location>
        <begin position="61"/>
        <end position="119"/>
    </location>
</feature>
<feature type="compositionally biased region" description="Basic and acidic residues" evidence="9">
    <location>
        <begin position="61"/>
        <end position="70"/>
    </location>
</feature>
<evidence type="ECO:0000256" key="9">
    <source>
        <dbReference type="SAM" id="MobiDB-lite"/>
    </source>
</evidence>
<feature type="binding site" evidence="7">
    <location>
        <begin position="293"/>
        <end position="297"/>
    </location>
    <ligand>
        <name>ATP</name>
        <dbReference type="ChEBI" id="CHEBI:30616"/>
    </ligand>
</feature>
<dbReference type="PROSITE" id="PS01238">
    <property type="entry name" value="GDA1_CD39_NTPASE"/>
    <property type="match status" value="1"/>
</dbReference>
<comment type="caution">
    <text evidence="10">The sequence shown here is derived from an EMBL/GenBank/DDBJ whole genome shotgun (WGS) entry which is preliminary data.</text>
</comment>
<dbReference type="GO" id="GO:0017111">
    <property type="term" value="F:ribonucleoside triphosphate phosphatase activity"/>
    <property type="evidence" value="ECO:0007669"/>
    <property type="project" value="TreeGrafter"/>
</dbReference>
<organism evidence="10 11">
    <name type="scientific">Hydnum rufescens UP504</name>
    <dbReference type="NCBI Taxonomy" id="1448309"/>
    <lineage>
        <taxon>Eukaryota</taxon>
        <taxon>Fungi</taxon>
        <taxon>Dikarya</taxon>
        <taxon>Basidiomycota</taxon>
        <taxon>Agaricomycotina</taxon>
        <taxon>Agaricomycetes</taxon>
        <taxon>Cantharellales</taxon>
        <taxon>Hydnaceae</taxon>
        <taxon>Hydnum</taxon>
    </lineage>
</organism>
<dbReference type="Gene3D" id="3.30.420.40">
    <property type="match status" value="1"/>
</dbReference>
<dbReference type="GO" id="GO:0005524">
    <property type="term" value="F:ATP binding"/>
    <property type="evidence" value="ECO:0007669"/>
    <property type="project" value="UniProtKB-KW"/>
</dbReference>
<dbReference type="GO" id="GO:0000139">
    <property type="term" value="C:Golgi membrane"/>
    <property type="evidence" value="ECO:0007669"/>
    <property type="project" value="UniProtKB-SubCell"/>
</dbReference>
<comment type="function">
    <text evidence="4">After transfer of sugars to endogenous macromolecular acceptors, the enzyme converts nucleoside diphosphates to nucleoside monophosphates which in turn exit the Golgi lumen in a coupled antiporter reaction, allowing entry of additional nucleotide sugar from the cytosol.</text>
</comment>
<gene>
    <name evidence="10" type="ORF">BS47DRAFT_1331399</name>
</gene>
<proteinExistence type="inferred from homology"/>
<dbReference type="InterPro" id="IPR000407">
    <property type="entry name" value="GDA1_CD39_NTPase"/>
</dbReference>
<comment type="similarity">
    <text evidence="2 8">Belongs to the GDA1/CD39 NTPase family.</text>
</comment>
<dbReference type="CDD" id="cd24040">
    <property type="entry name" value="ASKHA_NBD_GDA1"/>
    <property type="match status" value="1"/>
</dbReference>
<evidence type="ECO:0000256" key="8">
    <source>
        <dbReference type="RuleBase" id="RU003833"/>
    </source>
</evidence>
<dbReference type="AlphaFoldDB" id="A0A9P6DUU9"/>
<evidence type="ECO:0000256" key="5">
    <source>
        <dbReference type="ARBA" id="ARBA00038903"/>
    </source>
</evidence>
<feature type="compositionally biased region" description="Pro residues" evidence="9">
    <location>
        <begin position="87"/>
        <end position="107"/>
    </location>
</feature>
<evidence type="ECO:0000313" key="10">
    <source>
        <dbReference type="EMBL" id="KAF9511000.1"/>
    </source>
</evidence>
<feature type="active site" description="Proton acceptor" evidence="6">
    <location>
        <position position="260"/>
    </location>
</feature>
<name>A0A9P6DUU9_9AGAM</name>
<dbReference type="EMBL" id="MU129007">
    <property type="protein sequence ID" value="KAF9511000.1"/>
    <property type="molecule type" value="Genomic_DNA"/>
</dbReference>
<dbReference type="OrthoDB" id="6372431at2759"/>
<protein>
    <recommendedName>
        <fullName evidence="5">guanosine-diphosphatase</fullName>
        <ecNumber evidence="5">3.6.1.42</ecNumber>
    </recommendedName>
</protein>
<evidence type="ECO:0000313" key="11">
    <source>
        <dbReference type="Proteomes" id="UP000886523"/>
    </source>
</evidence>
<evidence type="ECO:0000256" key="3">
    <source>
        <dbReference type="ARBA" id="ARBA00022801"/>
    </source>
</evidence>
<dbReference type="GO" id="GO:0004382">
    <property type="term" value="F:GDP phosphatase activity"/>
    <property type="evidence" value="ECO:0007669"/>
    <property type="project" value="UniProtKB-EC"/>
</dbReference>
<dbReference type="Gene3D" id="3.30.420.150">
    <property type="entry name" value="Exopolyphosphatase. Domain 2"/>
    <property type="match status" value="1"/>
</dbReference>
<dbReference type="Proteomes" id="UP000886523">
    <property type="component" value="Unassembled WGS sequence"/>
</dbReference>
<keyword evidence="3 8" id="KW-0378">Hydrolase</keyword>
<evidence type="ECO:0000256" key="2">
    <source>
        <dbReference type="ARBA" id="ARBA00009283"/>
    </source>
</evidence>
<dbReference type="PANTHER" id="PTHR11782:SF83">
    <property type="entry name" value="GUANOSINE-DIPHOSPHATASE"/>
    <property type="match status" value="1"/>
</dbReference>
<dbReference type="GO" id="GO:0006487">
    <property type="term" value="P:protein N-linked glycosylation"/>
    <property type="evidence" value="ECO:0007669"/>
    <property type="project" value="TreeGrafter"/>
</dbReference>
<reference evidence="10" key="1">
    <citation type="journal article" date="2020" name="Nat. Commun.">
        <title>Large-scale genome sequencing of mycorrhizal fungi provides insights into the early evolution of symbiotic traits.</title>
        <authorList>
            <person name="Miyauchi S."/>
            <person name="Kiss E."/>
            <person name="Kuo A."/>
            <person name="Drula E."/>
            <person name="Kohler A."/>
            <person name="Sanchez-Garcia M."/>
            <person name="Morin E."/>
            <person name="Andreopoulos B."/>
            <person name="Barry K.W."/>
            <person name="Bonito G."/>
            <person name="Buee M."/>
            <person name="Carver A."/>
            <person name="Chen C."/>
            <person name="Cichocki N."/>
            <person name="Clum A."/>
            <person name="Culley D."/>
            <person name="Crous P.W."/>
            <person name="Fauchery L."/>
            <person name="Girlanda M."/>
            <person name="Hayes R.D."/>
            <person name="Keri Z."/>
            <person name="LaButti K."/>
            <person name="Lipzen A."/>
            <person name="Lombard V."/>
            <person name="Magnuson J."/>
            <person name="Maillard F."/>
            <person name="Murat C."/>
            <person name="Nolan M."/>
            <person name="Ohm R.A."/>
            <person name="Pangilinan J."/>
            <person name="Pereira M.F."/>
            <person name="Perotto S."/>
            <person name="Peter M."/>
            <person name="Pfister S."/>
            <person name="Riley R."/>
            <person name="Sitrit Y."/>
            <person name="Stielow J.B."/>
            <person name="Szollosi G."/>
            <person name="Zifcakova L."/>
            <person name="Stursova M."/>
            <person name="Spatafora J.W."/>
            <person name="Tedersoo L."/>
            <person name="Vaario L.M."/>
            <person name="Yamada A."/>
            <person name="Yan M."/>
            <person name="Wang P."/>
            <person name="Xu J."/>
            <person name="Bruns T."/>
            <person name="Baldrian P."/>
            <person name="Vilgalys R."/>
            <person name="Dunand C."/>
            <person name="Henrissat B."/>
            <person name="Grigoriev I.V."/>
            <person name="Hibbett D."/>
            <person name="Nagy L.G."/>
            <person name="Martin F.M."/>
        </authorList>
    </citation>
    <scope>NUCLEOTIDE SEQUENCE</scope>
    <source>
        <strain evidence="10">UP504</strain>
    </source>
</reference>
<comment type="subcellular location">
    <subcellularLocation>
        <location evidence="1">Golgi apparatus membrane</location>
        <topology evidence="1">Single-pass type II membrane protein</topology>
    </subcellularLocation>
</comment>
<evidence type="ECO:0000256" key="4">
    <source>
        <dbReference type="ARBA" id="ARBA00037742"/>
    </source>
</evidence>
<dbReference type="GO" id="GO:0009134">
    <property type="term" value="P:nucleoside diphosphate catabolic process"/>
    <property type="evidence" value="ECO:0007669"/>
    <property type="project" value="TreeGrafter"/>
</dbReference>
<dbReference type="PANTHER" id="PTHR11782">
    <property type="entry name" value="ADENOSINE/GUANOSINE DIPHOSPHATASE"/>
    <property type="match status" value="1"/>
</dbReference>
<dbReference type="EC" id="3.6.1.42" evidence="5"/>
<evidence type="ECO:0000256" key="6">
    <source>
        <dbReference type="PIRSR" id="PIRSR600407-1"/>
    </source>
</evidence>
<dbReference type="GO" id="GO:0045134">
    <property type="term" value="F:UDP phosphatase activity"/>
    <property type="evidence" value="ECO:0007669"/>
    <property type="project" value="TreeGrafter"/>
</dbReference>
<sequence>MRPSSFKNILPRAVGPGYAQIDSNTSPKRLIPWKRIAIAAGVLIFFTWLFAPSSSHNIREASAEFEDKKPPAPFIPTKPTHQDTPRPPKPAPAKPPASKPESPPPQEGPTSPETDPDRLSTVYCKEPYTKDKPLVQYAIIIDAGSQGSRIHVYKFNNCKSTVTLEYEVFEQTRPGLSAYYSDPAAAAESLDVLMDEAVRVVPSRLVSCTPLSVKATAGLRLLGANTSAKILASVRRHLRGKYKFEMSPKDRISIMDGKDEGVYAWITANYLLSTIGPHVDSGTSSYAILDLGGASTQIVFEPSFGVESDDKMLDGDHKYELTFTGKTHTLYQHSYLGYGLVRARVAVHNLIAFMAKFGNSATSLTSSTSEPVVLSNPCLSKGTQRTIAISNVGWHKDVNITMDGADVGSYKACNRIMELVMAKDAICPMKPCSFNGAYQPSILDTFPTGGILALSYFYDRIAPLIQSPSYASVFTTDGSAPNKLSISSISLLAQRVCEGASSWREHWGADPAALDELEQRPEYCLDLTFMHALLTLGYEFLDDREVRIEKKIEGIELGWALGAGIALIDANIQCTI</sequence>